<proteinExistence type="predicted"/>
<dbReference type="InterPro" id="IPR036249">
    <property type="entry name" value="Thioredoxin-like_sf"/>
</dbReference>
<dbReference type="InterPro" id="IPR050553">
    <property type="entry name" value="Thioredoxin_ResA/DsbE_sf"/>
</dbReference>
<dbReference type="PANTHER" id="PTHR42852:SF17">
    <property type="entry name" value="THIOREDOXIN-LIKE PROTEIN HI_1115"/>
    <property type="match status" value="1"/>
</dbReference>
<evidence type="ECO:0000256" key="1">
    <source>
        <dbReference type="SAM" id="SignalP"/>
    </source>
</evidence>
<dbReference type="PROSITE" id="PS51352">
    <property type="entry name" value="THIOREDOXIN_2"/>
    <property type="match status" value="1"/>
</dbReference>
<dbReference type="PANTHER" id="PTHR42852">
    <property type="entry name" value="THIOL:DISULFIDE INTERCHANGE PROTEIN DSBE"/>
    <property type="match status" value="1"/>
</dbReference>
<protein>
    <submittedName>
        <fullName evidence="3">Thioredoxin-like protein</fullName>
    </submittedName>
</protein>
<keyword evidence="4" id="KW-1185">Reference proteome</keyword>
<dbReference type="Proteomes" id="UP000028878">
    <property type="component" value="Unassembled WGS sequence"/>
</dbReference>
<dbReference type="InterPro" id="IPR000866">
    <property type="entry name" value="AhpC/TSA"/>
</dbReference>
<dbReference type="EMBL" id="CCAE010000042">
    <property type="protein sequence ID" value="CDN89414.1"/>
    <property type="molecule type" value="Genomic_DNA"/>
</dbReference>
<keyword evidence="1" id="KW-0732">Signal</keyword>
<gene>
    <name evidence="3" type="ORF">BN948_03851</name>
</gene>
<dbReference type="GO" id="GO:0016491">
    <property type="term" value="F:oxidoreductase activity"/>
    <property type="evidence" value="ECO:0007669"/>
    <property type="project" value="InterPro"/>
</dbReference>
<evidence type="ECO:0000259" key="2">
    <source>
        <dbReference type="PROSITE" id="PS51352"/>
    </source>
</evidence>
<reference evidence="4" key="2">
    <citation type="submission" date="2014-11" db="EMBL/GenBank/DDBJ databases">
        <title>Draft genome sequence of Hydrogenophaga intermedia S1.</title>
        <authorList>
            <person name="Gan H.M."/>
            <person name="Chew T.H."/>
            <person name="Stolz A."/>
        </authorList>
    </citation>
    <scope>NUCLEOTIDE SEQUENCE [LARGE SCALE GENOMIC DNA]</scope>
    <source>
        <strain evidence="4">S1</strain>
    </source>
</reference>
<feature type="chain" id="PRO_5009681504" evidence="1">
    <location>
        <begin position="24"/>
        <end position="169"/>
    </location>
</feature>
<reference evidence="4" key="1">
    <citation type="submission" date="2014-02" db="EMBL/GenBank/DDBJ databases">
        <authorList>
            <person name="Gan H."/>
        </authorList>
    </citation>
    <scope>NUCLEOTIDE SEQUENCE [LARGE SCALE GENOMIC DNA]</scope>
    <source>
        <strain evidence="4">S1</strain>
    </source>
</reference>
<accession>A0A1L1PKX2</accession>
<dbReference type="GO" id="GO:0016209">
    <property type="term" value="F:antioxidant activity"/>
    <property type="evidence" value="ECO:0007669"/>
    <property type="project" value="InterPro"/>
</dbReference>
<feature type="signal peptide" evidence="1">
    <location>
        <begin position="1"/>
        <end position="23"/>
    </location>
</feature>
<evidence type="ECO:0000313" key="3">
    <source>
        <dbReference type="EMBL" id="CDN89414.1"/>
    </source>
</evidence>
<dbReference type="Gene3D" id="3.40.30.10">
    <property type="entry name" value="Glutaredoxin"/>
    <property type="match status" value="1"/>
</dbReference>
<dbReference type="RefSeq" id="WP_009515001.1">
    <property type="nucleotide sequence ID" value="NZ_CCAE010000042.1"/>
</dbReference>
<organism evidence="3 4">
    <name type="scientific">Hydrogenophaga intermedia</name>
    <dbReference type="NCBI Taxonomy" id="65786"/>
    <lineage>
        <taxon>Bacteria</taxon>
        <taxon>Pseudomonadati</taxon>
        <taxon>Pseudomonadota</taxon>
        <taxon>Betaproteobacteria</taxon>
        <taxon>Burkholderiales</taxon>
        <taxon>Comamonadaceae</taxon>
        <taxon>Hydrogenophaga</taxon>
    </lineage>
</organism>
<sequence length="169" mass="18719" precursor="true">MLRRTLIKALGATPLASVPLAHAAPQVPVPVPAIGAPLALPDVPLFDGGHFRAAQAEGQVVLIYWWASWCPYCAEQTPLMQKLWDEQRPRGLKMLGLSIDKREEDARRYLARRGYTFPTGITTPAIDRVLPRPSKALPMTLVRGRDGRVVMAEKGQLFPEDVAQIARFV</sequence>
<evidence type="ECO:0000313" key="4">
    <source>
        <dbReference type="Proteomes" id="UP000028878"/>
    </source>
</evidence>
<dbReference type="CDD" id="cd02966">
    <property type="entry name" value="TlpA_like_family"/>
    <property type="match status" value="1"/>
</dbReference>
<feature type="domain" description="Thioredoxin" evidence="2">
    <location>
        <begin position="18"/>
        <end position="169"/>
    </location>
</feature>
<name>A0A1L1PKX2_HYDIT</name>
<dbReference type="InterPro" id="IPR013766">
    <property type="entry name" value="Thioredoxin_domain"/>
</dbReference>
<dbReference type="AlphaFoldDB" id="A0A1L1PKX2"/>
<dbReference type="Pfam" id="PF00578">
    <property type="entry name" value="AhpC-TSA"/>
    <property type="match status" value="1"/>
</dbReference>
<dbReference type="SUPFAM" id="SSF52833">
    <property type="entry name" value="Thioredoxin-like"/>
    <property type="match status" value="1"/>
</dbReference>